<dbReference type="EMBL" id="QEFD01000192">
    <property type="protein sequence ID" value="PVU74659.1"/>
    <property type="molecule type" value="Genomic_DNA"/>
</dbReference>
<proteinExistence type="predicted"/>
<evidence type="ECO:0000313" key="1">
    <source>
        <dbReference type="EMBL" id="PVU74659.1"/>
    </source>
</evidence>
<accession>A0A2T9X3L3</accession>
<reference evidence="1 2" key="1">
    <citation type="journal article" date="2015" name="Appl. Environ. Microbiol.">
        <title>Nanoarchaeota, Their Sulfolobales Host, and Nanoarchaeota Virus Distribution across Yellowstone National Park Hot Springs.</title>
        <authorList>
            <person name="Munson-McGee J.H."/>
            <person name="Field E.K."/>
            <person name="Bateson M."/>
            <person name="Rooney C."/>
            <person name="Stepanauskas R."/>
            <person name="Young M.J."/>
        </authorList>
    </citation>
    <scope>NUCLEOTIDE SEQUENCE [LARGE SCALE GENOMIC DNA]</scope>
    <source>
        <strain evidence="1">SCGC AC-742_N10</strain>
    </source>
</reference>
<sequence>MSESRSIILQSAYGSTSISDFASTIGGIIGAASAIMQSVENAECEANVDALKYCDSYKQMATSNTYYSILPAMIVPARMSAPPPTLTIMDFVRHGILVKTSYKDVYVYIGGISKDWRGKVSRLTVYQGGASFTFSGNLDTLKSLTVENFPIAMIPLYGSTTSEFVNPPCPKCRLTKKQADINAMTKVITEQVGGSFSDFLLMLAKGLKSASPVTVAIIPNYVPYILKRIYEDTLGYNQIIPIFKSSDGQYYIRGAIHNELKAISSQFPVFNFAVSFGLGSLSQYEGLYGVTIFGNGLYSSLCSVTNPILNNVTGNLRLALMGETPLIFGTPIFDDGVCTTYCTGSYNLEGFLSPSSPASAVGSVAGTILQLSLVTPPPNSYSIQDLEAYAQWLGIVENFRKLLSVVIKVSAVVSALVSVYNMEEEVAEDIINSLDWLGKLFENDVDTIARKIYDEVNSGNHDESSHTNDEGRELHNAYMCARFGICG</sequence>
<organism evidence="1 2">
    <name type="scientific">Acidianus hospitalis</name>
    <dbReference type="NCBI Taxonomy" id="563177"/>
    <lineage>
        <taxon>Archaea</taxon>
        <taxon>Thermoproteota</taxon>
        <taxon>Thermoprotei</taxon>
        <taxon>Sulfolobales</taxon>
        <taxon>Sulfolobaceae</taxon>
        <taxon>Acidianus</taxon>
    </lineage>
</organism>
<dbReference type="Proteomes" id="UP000245638">
    <property type="component" value="Unassembled WGS sequence"/>
</dbReference>
<protein>
    <submittedName>
        <fullName evidence="1">Uncharacterized protein</fullName>
    </submittedName>
</protein>
<name>A0A2T9X3L3_9CREN</name>
<comment type="caution">
    <text evidence="1">The sequence shown here is derived from an EMBL/GenBank/DDBJ whole genome shotgun (WGS) entry which is preliminary data.</text>
</comment>
<evidence type="ECO:0000313" key="2">
    <source>
        <dbReference type="Proteomes" id="UP000245638"/>
    </source>
</evidence>
<gene>
    <name evidence="1" type="ORF">DDW13_06530</name>
</gene>
<dbReference type="AlphaFoldDB" id="A0A2T9X3L3"/>